<feature type="transmembrane region" description="Helical" evidence="13">
    <location>
        <begin position="140"/>
        <end position="159"/>
    </location>
</feature>
<dbReference type="InterPro" id="IPR018365">
    <property type="entry name" value="Cell_cycle_FtsW-rel_CS"/>
</dbReference>
<feature type="transmembrane region" description="Helical" evidence="13">
    <location>
        <begin position="229"/>
        <end position="250"/>
    </location>
</feature>
<dbReference type="GO" id="GO:0009252">
    <property type="term" value="P:peptidoglycan biosynthetic process"/>
    <property type="evidence" value="ECO:0007669"/>
    <property type="project" value="UniProtKB-KW"/>
</dbReference>
<comment type="subcellular location">
    <subcellularLocation>
        <location evidence="1">Membrane</location>
        <topology evidence="1">Multi-pass membrane protein</topology>
    </subcellularLocation>
</comment>
<dbReference type="GO" id="GO:0005886">
    <property type="term" value="C:plasma membrane"/>
    <property type="evidence" value="ECO:0007669"/>
    <property type="project" value="TreeGrafter"/>
</dbReference>
<dbReference type="PROSITE" id="PS00428">
    <property type="entry name" value="FTSW_RODA_SPOVE"/>
    <property type="match status" value="1"/>
</dbReference>
<feature type="transmembrane region" description="Helical" evidence="13">
    <location>
        <begin position="206"/>
        <end position="222"/>
    </location>
</feature>
<keyword evidence="8 13" id="KW-1133">Transmembrane helix</keyword>
<evidence type="ECO:0000256" key="11">
    <source>
        <dbReference type="ARBA" id="ARBA00032370"/>
    </source>
</evidence>
<dbReference type="GO" id="GO:0008360">
    <property type="term" value="P:regulation of cell shape"/>
    <property type="evidence" value="ECO:0007669"/>
    <property type="project" value="UniProtKB-KW"/>
</dbReference>
<evidence type="ECO:0000256" key="4">
    <source>
        <dbReference type="ARBA" id="ARBA00022679"/>
    </source>
</evidence>
<keyword evidence="6" id="KW-0133">Cell shape</keyword>
<protein>
    <recommendedName>
        <fullName evidence="12">Cell wall polymerase</fullName>
    </recommendedName>
    <alternativeName>
        <fullName evidence="11">Peptidoglycan polymerase</fullName>
    </alternativeName>
</protein>
<feature type="transmembrane region" description="Helical" evidence="13">
    <location>
        <begin position="410"/>
        <end position="437"/>
    </location>
</feature>
<evidence type="ECO:0000313" key="14">
    <source>
        <dbReference type="EMBL" id="KQM08821.1"/>
    </source>
</evidence>
<dbReference type="GO" id="GO:0016757">
    <property type="term" value="F:glycosyltransferase activity"/>
    <property type="evidence" value="ECO:0007669"/>
    <property type="project" value="UniProtKB-KW"/>
</dbReference>
<reference evidence="14" key="1">
    <citation type="submission" date="2015-08" db="EMBL/GenBank/DDBJ databases">
        <title>Candidatus Bacteriodes Periocalifornicus.</title>
        <authorList>
            <person name="McLean J.S."/>
            <person name="Kelley S."/>
        </authorList>
    </citation>
    <scope>NUCLEOTIDE SEQUENCE [LARGE SCALE GENOMIC DNA]</scope>
    <source>
        <strain evidence="14">12B</strain>
    </source>
</reference>
<dbReference type="AlphaFoldDB" id="A0A0Q4B4H5"/>
<dbReference type="Pfam" id="PF01098">
    <property type="entry name" value="FTSW_RODA_SPOVE"/>
    <property type="match status" value="2"/>
</dbReference>
<dbReference type="EMBL" id="LIIK01000020">
    <property type="protein sequence ID" value="KQM08821.1"/>
    <property type="molecule type" value="Genomic_DNA"/>
</dbReference>
<evidence type="ECO:0000256" key="3">
    <source>
        <dbReference type="ARBA" id="ARBA00022676"/>
    </source>
</evidence>
<comment type="caution">
    <text evidence="14">The sequence shown here is derived from an EMBL/GenBank/DDBJ whole genome shotgun (WGS) entry which is preliminary data.</text>
</comment>
<evidence type="ECO:0000256" key="8">
    <source>
        <dbReference type="ARBA" id="ARBA00022989"/>
    </source>
</evidence>
<dbReference type="PANTHER" id="PTHR30474:SF1">
    <property type="entry name" value="PEPTIDOGLYCAN GLYCOSYLTRANSFERASE MRDB"/>
    <property type="match status" value="1"/>
</dbReference>
<dbReference type="STRING" id="1702214.AL399_05065"/>
<evidence type="ECO:0000256" key="13">
    <source>
        <dbReference type="SAM" id="Phobius"/>
    </source>
</evidence>
<keyword evidence="10" id="KW-0961">Cell wall biogenesis/degradation</keyword>
<evidence type="ECO:0000256" key="7">
    <source>
        <dbReference type="ARBA" id="ARBA00022984"/>
    </source>
</evidence>
<evidence type="ECO:0000256" key="12">
    <source>
        <dbReference type="ARBA" id="ARBA00033270"/>
    </source>
</evidence>
<dbReference type="Proteomes" id="UP000054172">
    <property type="component" value="Unassembled WGS sequence"/>
</dbReference>
<dbReference type="GO" id="GO:0032153">
    <property type="term" value="C:cell division site"/>
    <property type="evidence" value="ECO:0007669"/>
    <property type="project" value="TreeGrafter"/>
</dbReference>
<feature type="transmembrane region" description="Helical" evidence="13">
    <location>
        <begin position="51"/>
        <end position="68"/>
    </location>
</feature>
<keyword evidence="15" id="KW-1185">Reference proteome</keyword>
<keyword evidence="2" id="KW-1003">Cell membrane</keyword>
<keyword evidence="5 13" id="KW-0812">Transmembrane</keyword>
<evidence type="ECO:0000256" key="9">
    <source>
        <dbReference type="ARBA" id="ARBA00023136"/>
    </source>
</evidence>
<dbReference type="InterPro" id="IPR011923">
    <property type="entry name" value="RodA/MrdB"/>
</dbReference>
<keyword evidence="4" id="KW-0808">Transferase</keyword>
<dbReference type="InterPro" id="IPR001182">
    <property type="entry name" value="FtsW/RodA"/>
</dbReference>
<dbReference type="GO" id="GO:0071555">
    <property type="term" value="P:cell wall organization"/>
    <property type="evidence" value="ECO:0007669"/>
    <property type="project" value="UniProtKB-KW"/>
</dbReference>
<dbReference type="NCBIfam" id="NF037961">
    <property type="entry name" value="RodA_shape"/>
    <property type="match status" value="2"/>
</dbReference>
<keyword evidence="7" id="KW-0573">Peptidoglycan synthesis</keyword>
<evidence type="ECO:0000313" key="15">
    <source>
        <dbReference type="Proteomes" id="UP000054172"/>
    </source>
</evidence>
<dbReference type="GO" id="GO:0051301">
    <property type="term" value="P:cell division"/>
    <property type="evidence" value="ECO:0007669"/>
    <property type="project" value="InterPro"/>
</dbReference>
<accession>A0A0Q4B4H5</accession>
<sequence length="470" mass="52122">MSGRQYVRWLDWPLVLLYLGLVLMGWLNIYAAVYSEEHASIFDLTQRYGQQLLWIVAALLIGIFTLLVDSRFYYVFTYIIYTLMLLVLGVVLGLGTEIHGSRSWLVIGTLRVQPAEFAKVATALALAKYLGSFSFRADSLRSWLGAFALLGLPVGMILLQNDVGSAMVYSCFLLVFYRQGFPGGLLLFGCFLVVVFVAALLVDQSYIVLGLGLLGLVLYGVASQDLRGAFRLGGLAAGGVALLFFANEWFALGLPLYWVCLAPLLAICGVAAVVGVWTRRRIAWLVPLMFVVCVGASYSVDYVFDHVLEAHHQRRINDLLGKEDDPLGWGYNVNQSKIAIGSGGFLGKGYLQGTQTKYNFVPEQSTDFIFCTVGEEWGFVGSLVVVGLFLLLLLRVLTVAERQREPYHRVYGYGVAAILFFHFAVNISMTIGLFPVVGIPLPFFSYGGSSLWAFTILLFILLRFDMGRKR</sequence>
<dbReference type="NCBIfam" id="TIGR02210">
    <property type="entry name" value="rodA_shape"/>
    <property type="match status" value="1"/>
</dbReference>
<feature type="transmembrane region" description="Helical" evidence="13">
    <location>
        <begin position="75"/>
        <end position="95"/>
    </location>
</feature>
<evidence type="ECO:0000256" key="1">
    <source>
        <dbReference type="ARBA" id="ARBA00004141"/>
    </source>
</evidence>
<gene>
    <name evidence="14" type="ORF">AL399_05065</name>
</gene>
<name>A0A0Q4B4H5_9BACT</name>
<feature type="transmembrane region" description="Helical" evidence="13">
    <location>
        <begin position="180"/>
        <end position="200"/>
    </location>
</feature>
<evidence type="ECO:0000256" key="6">
    <source>
        <dbReference type="ARBA" id="ARBA00022960"/>
    </source>
</evidence>
<feature type="transmembrane region" description="Helical" evidence="13">
    <location>
        <begin position="256"/>
        <end position="277"/>
    </location>
</feature>
<evidence type="ECO:0000256" key="10">
    <source>
        <dbReference type="ARBA" id="ARBA00023316"/>
    </source>
</evidence>
<keyword evidence="3" id="KW-0328">Glycosyltransferase</keyword>
<dbReference type="PATRIC" id="fig|1702214.3.peg.2028"/>
<dbReference type="PANTHER" id="PTHR30474">
    <property type="entry name" value="CELL CYCLE PROTEIN"/>
    <property type="match status" value="1"/>
</dbReference>
<feature type="transmembrane region" description="Helical" evidence="13">
    <location>
        <begin position="443"/>
        <end position="464"/>
    </location>
</feature>
<feature type="transmembrane region" description="Helical" evidence="13">
    <location>
        <begin position="282"/>
        <end position="300"/>
    </location>
</feature>
<evidence type="ECO:0000256" key="2">
    <source>
        <dbReference type="ARBA" id="ARBA00022475"/>
    </source>
</evidence>
<feature type="transmembrane region" description="Helical" evidence="13">
    <location>
        <begin position="12"/>
        <end position="31"/>
    </location>
</feature>
<evidence type="ECO:0000256" key="5">
    <source>
        <dbReference type="ARBA" id="ARBA00022692"/>
    </source>
</evidence>
<proteinExistence type="predicted"/>
<organism evidence="14 15">
    <name type="scientific">Candidatus [Bacteroides] periocalifornicus</name>
    <dbReference type="NCBI Taxonomy" id="1702214"/>
    <lineage>
        <taxon>Bacteria</taxon>
        <taxon>Pseudomonadati</taxon>
        <taxon>Bacteroidota</taxon>
    </lineage>
</organism>
<feature type="transmembrane region" description="Helical" evidence="13">
    <location>
        <begin position="377"/>
        <end position="398"/>
    </location>
</feature>
<keyword evidence="9 13" id="KW-0472">Membrane</keyword>
<dbReference type="GO" id="GO:0015648">
    <property type="term" value="F:lipid-linked peptidoglycan transporter activity"/>
    <property type="evidence" value="ECO:0007669"/>
    <property type="project" value="TreeGrafter"/>
</dbReference>